<evidence type="ECO:0000313" key="3">
    <source>
        <dbReference type="Proteomes" id="UP000321181"/>
    </source>
</evidence>
<feature type="compositionally biased region" description="Acidic residues" evidence="1">
    <location>
        <begin position="603"/>
        <end position="615"/>
    </location>
</feature>
<organism evidence="2 3">
    <name type="scientific">Cellulomonas aerilata</name>
    <dbReference type="NCBI Taxonomy" id="515326"/>
    <lineage>
        <taxon>Bacteria</taxon>
        <taxon>Bacillati</taxon>
        <taxon>Actinomycetota</taxon>
        <taxon>Actinomycetes</taxon>
        <taxon>Micrococcales</taxon>
        <taxon>Cellulomonadaceae</taxon>
        <taxon>Cellulomonas</taxon>
    </lineage>
</organism>
<feature type="compositionally biased region" description="Basic and acidic residues" evidence="1">
    <location>
        <begin position="132"/>
        <end position="144"/>
    </location>
</feature>
<protein>
    <submittedName>
        <fullName evidence="2">Uncharacterized protein</fullName>
    </submittedName>
</protein>
<feature type="region of interest" description="Disordered" evidence="1">
    <location>
        <begin position="1"/>
        <end position="348"/>
    </location>
</feature>
<feature type="compositionally biased region" description="Basic and acidic residues" evidence="1">
    <location>
        <begin position="647"/>
        <end position="661"/>
    </location>
</feature>
<feature type="compositionally biased region" description="Basic and acidic residues" evidence="1">
    <location>
        <begin position="183"/>
        <end position="196"/>
    </location>
</feature>
<dbReference type="EMBL" id="BJYY01000019">
    <property type="protein sequence ID" value="GEO35303.1"/>
    <property type="molecule type" value="Genomic_DNA"/>
</dbReference>
<proteinExistence type="predicted"/>
<comment type="caution">
    <text evidence="2">The sequence shown here is derived from an EMBL/GenBank/DDBJ whole genome shotgun (WGS) entry which is preliminary data.</text>
</comment>
<evidence type="ECO:0000313" key="2">
    <source>
        <dbReference type="EMBL" id="GEO35303.1"/>
    </source>
</evidence>
<feature type="region of interest" description="Disordered" evidence="1">
    <location>
        <begin position="560"/>
        <end position="615"/>
    </location>
</feature>
<dbReference type="InterPro" id="IPR011990">
    <property type="entry name" value="TPR-like_helical_dom_sf"/>
</dbReference>
<sequence>MNADAGRSSDSRSGDDRGSRDARAGRDAGRGSGQAGGGYPRSGSPRGAGAGARGTGAATGGRGSAGERGGWQDRRPSTGDAPRAGGGRGGFASGGPRGAARSGNPALGGDRDRQAPASRDQRDQRSSGPGERPYRPREDGDRRGTGGRQAGGFRGRDDAERGRPGSGGGRGSFEPRTSAGSDRPYRPSGDRPERGYRPSGGAADRPFRLSGDRPERPFRPSGDRPDRPFRPSGDRPERPFRPSGDRPDRPSRDAGDRPYRASSDRPERPYRPSGDRPDRGGRSTGDRPDRPFRPSSDRPDRGQRPAGSGYGASSAPRRSFSDDAPRLTRPPQSERVPSPDIPDDVHASDLDRAVRARLRTLSKDNAEQVALHLVMTGRLLDTEPELAYEHAQAAVRRAGRVDVVREAAGLAAYRTGRFAEALRELRTVRRLNGSSEHLAVMADCERGLGRPERAIALAASDEAESLEPDDQVELAMVVSGARLDLDEAEAALAVLSTGAAARVGAKDGLLAVRVAHAKATALEALGRADDAAAVLSAFSAAELAEAAGEVEEDVVVWDLADDDDPEGDGAGSGGVLSHQDDGEDGADDVDDADGSPEPGDAADVGDGEGTGVDDVDTDATADAAVAVDDVAAAEHAADADDVAATEPADHGDADRPNDTRADGAGTVDAADDSDTADTVIDGAGTVDAVDATDTDAADSNSDEHR</sequence>
<feature type="compositionally biased region" description="Acidic residues" evidence="1">
    <location>
        <begin position="581"/>
        <end position="594"/>
    </location>
</feature>
<feature type="compositionally biased region" description="Basic and acidic residues" evidence="1">
    <location>
        <begin position="7"/>
        <end position="29"/>
    </location>
</feature>
<feature type="compositionally biased region" description="Gly residues" evidence="1">
    <location>
        <begin position="84"/>
        <end position="97"/>
    </location>
</feature>
<feature type="compositionally biased region" description="Basic and acidic residues" evidence="1">
    <location>
        <begin position="205"/>
        <end position="303"/>
    </location>
</feature>
<feature type="compositionally biased region" description="Low complexity" evidence="1">
    <location>
        <begin position="676"/>
        <end position="689"/>
    </location>
</feature>
<dbReference type="Proteomes" id="UP000321181">
    <property type="component" value="Unassembled WGS sequence"/>
</dbReference>
<gene>
    <name evidence="2" type="ORF">CAE01nite_30280</name>
</gene>
<feature type="region of interest" description="Disordered" evidence="1">
    <location>
        <begin position="632"/>
        <end position="705"/>
    </location>
</feature>
<evidence type="ECO:0000256" key="1">
    <source>
        <dbReference type="SAM" id="MobiDB-lite"/>
    </source>
</evidence>
<feature type="compositionally biased region" description="Basic and acidic residues" evidence="1">
    <location>
        <begin position="109"/>
        <end position="125"/>
    </location>
</feature>
<keyword evidence="3" id="KW-1185">Reference proteome</keyword>
<feature type="compositionally biased region" description="Gly residues" evidence="1">
    <location>
        <begin position="30"/>
        <end position="69"/>
    </location>
</feature>
<accession>A0A512DFN7</accession>
<dbReference type="SUPFAM" id="SSF48452">
    <property type="entry name" value="TPR-like"/>
    <property type="match status" value="1"/>
</dbReference>
<reference evidence="2 3" key="1">
    <citation type="submission" date="2019-07" db="EMBL/GenBank/DDBJ databases">
        <title>Whole genome shotgun sequence of Cellulomonas aerilata NBRC 106308.</title>
        <authorList>
            <person name="Hosoyama A."/>
            <person name="Uohara A."/>
            <person name="Ohji S."/>
            <person name="Ichikawa N."/>
        </authorList>
    </citation>
    <scope>NUCLEOTIDE SEQUENCE [LARGE SCALE GENOMIC DNA]</scope>
    <source>
        <strain evidence="2 3">NBRC 106308</strain>
    </source>
</reference>
<feature type="compositionally biased region" description="Basic and acidic residues" evidence="1">
    <location>
        <begin position="154"/>
        <end position="163"/>
    </location>
</feature>
<name>A0A512DFN7_9CELL</name>
<dbReference type="AlphaFoldDB" id="A0A512DFN7"/>